<gene>
    <name evidence="1" type="ORF">METZ01_LOCUS318782</name>
</gene>
<name>A0A382NZK8_9ZZZZ</name>
<dbReference type="AlphaFoldDB" id="A0A382NZK8"/>
<dbReference type="InterPro" id="IPR008979">
    <property type="entry name" value="Galactose-bd-like_sf"/>
</dbReference>
<proteinExistence type="predicted"/>
<evidence type="ECO:0008006" key="2">
    <source>
        <dbReference type="Google" id="ProtNLM"/>
    </source>
</evidence>
<feature type="non-terminal residue" evidence="1">
    <location>
        <position position="315"/>
    </location>
</feature>
<sequence>MPNASFELDFGQAKHGWIRYNPGEGASDNWTDFFNPLTLQLAATGQVPRVKPAIQAVGEAPDGSRVAVLVVANGRPAHLTSPVVPVKGGQAYTLSAYARSAASGATLRLGVWNRPMDWRETPDAQSEPLPISTEWRRYELSFNVASYSDLGAVDIVASADTVANVCIDAVQLEEGSTATPFETRYPVEARLTAHKYFSGMLHLLGDPLELDLVCHAGQPREPRGNLELTIETLDGKVVQTHQVGCPDSAGLTTHKLALDFPLVGNYRARVYSRAGEPIDVSSYGSMFTVHPVMRCGFGYAELEPEEADFQGILFS</sequence>
<reference evidence="1" key="1">
    <citation type="submission" date="2018-05" db="EMBL/GenBank/DDBJ databases">
        <authorList>
            <person name="Lanie J.A."/>
            <person name="Ng W.-L."/>
            <person name="Kazmierczak K.M."/>
            <person name="Andrzejewski T.M."/>
            <person name="Davidsen T.M."/>
            <person name="Wayne K.J."/>
            <person name="Tettelin H."/>
            <person name="Glass J.I."/>
            <person name="Rusch D."/>
            <person name="Podicherti R."/>
            <person name="Tsui H.-C.T."/>
            <person name="Winkler M.E."/>
        </authorList>
    </citation>
    <scope>NUCLEOTIDE SEQUENCE</scope>
</reference>
<organism evidence="1">
    <name type="scientific">marine metagenome</name>
    <dbReference type="NCBI Taxonomy" id="408172"/>
    <lineage>
        <taxon>unclassified sequences</taxon>
        <taxon>metagenomes</taxon>
        <taxon>ecological metagenomes</taxon>
    </lineage>
</organism>
<evidence type="ECO:0000313" key="1">
    <source>
        <dbReference type="EMBL" id="SVC65928.1"/>
    </source>
</evidence>
<dbReference type="Gene3D" id="2.60.120.260">
    <property type="entry name" value="Galactose-binding domain-like"/>
    <property type="match status" value="1"/>
</dbReference>
<dbReference type="SUPFAM" id="SSF49785">
    <property type="entry name" value="Galactose-binding domain-like"/>
    <property type="match status" value="1"/>
</dbReference>
<dbReference type="EMBL" id="UINC01103498">
    <property type="protein sequence ID" value="SVC65928.1"/>
    <property type="molecule type" value="Genomic_DNA"/>
</dbReference>
<protein>
    <recommendedName>
        <fullName evidence="2">CBM-cenC domain-containing protein</fullName>
    </recommendedName>
</protein>
<accession>A0A382NZK8</accession>